<dbReference type="EMBL" id="FNBT01000005">
    <property type="protein sequence ID" value="SDF60339.1"/>
    <property type="molecule type" value="Genomic_DNA"/>
</dbReference>
<organism evidence="1 2">
    <name type="scientific">Blastococcus aurantiacus</name>
    <dbReference type="NCBI Taxonomy" id="1550231"/>
    <lineage>
        <taxon>Bacteria</taxon>
        <taxon>Bacillati</taxon>
        <taxon>Actinomycetota</taxon>
        <taxon>Actinomycetes</taxon>
        <taxon>Geodermatophilales</taxon>
        <taxon>Geodermatophilaceae</taxon>
        <taxon>Blastococcus</taxon>
    </lineage>
</organism>
<protein>
    <recommendedName>
        <fullName evidence="3">Microcin J25-processing protein McjB C-terminal domain-containing protein</fullName>
    </recommendedName>
</protein>
<accession>A0A1G7MGP6</accession>
<sequence length="147" mass="16299">MTSSPAGGNAGDAARRFRTALETAESPRLLGLRSFPKAACGDASRLLAQYLRDRGFGEWTIVTAWRDGMSRTHAWLEQDGWLIDITADQFEDVSEPVIATRRSDWHDGWEVRQPSTHSGGLAHYDSTCGADEDYDRLSRLADQLEAA</sequence>
<gene>
    <name evidence="1" type="ORF">SAMN05660662_2676</name>
</gene>
<dbReference type="STRING" id="1550231.SAMN05660662_2676"/>
<evidence type="ECO:0000313" key="2">
    <source>
        <dbReference type="Proteomes" id="UP000199406"/>
    </source>
</evidence>
<dbReference type="AlphaFoldDB" id="A0A1G7MGP6"/>
<dbReference type="RefSeq" id="WP_091767402.1">
    <property type="nucleotide sequence ID" value="NZ_FNBT01000005.1"/>
</dbReference>
<evidence type="ECO:0008006" key="3">
    <source>
        <dbReference type="Google" id="ProtNLM"/>
    </source>
</evidence>
<dbReference type="Proteomes" id="UP000199406">
    <property type="component" value="Unassembled WGS sequence"/>
</dbReference>
<reference evidence="2" key="1">
    <citation type="submission" date="2016-10" db="EMBL/GenBank/DDBJ databases">
        <authorList>
            <person name="Varghese N."/>
            <person name="Submissions S."/>
        </authorList>
    </citation>
    <scope>NUCLEOTIDE SEQUENCE [LARGE SCALE GENOMIC DNA]</scope>
    <source>
        <strain evidence="2">DSM 44268</strain>
    </source>
</reference>
<name>A0A1G7MGP6_9ACTN</name>
<dbReference type="OrthoDB" id="573272at2"/>
<evidence type="ECO:0000313" key="1">
    <source>
        <dbReference type="EMBL" id="SDF60339.1"/>
    </source>
</evidence>
<keyword evidence="2" id="KW-1185">Reference proteome</keyword>
<proteinExistence type="predicted"/>